<dbReference type="PANTHER" id="PTHR46191">
    <property type="match status" value="1"/>
</dbReference>
<dbReference type="RefSeq" id="WP_145110856.1">
    <property type="nucleotide sequence ID" value="NZ_CP036349.1"/>
</dbReference>
<dbReference type="Pfam" id="PF00702">
    <property type="entry name" value="Hydrolase"/>
    <property type="match status" value="1"/>
</dbReference>
<sequence length="790" mass="85443">MRLAIVHHHLNRGGVTSVIVNHLRSLATLPAERRPERVVVLYDGQRDGWPDALPDEFPIELVVEPALAYDPLDAKADPAKLAMTLAQRLADCGLAADNTLLHTHNHSLGKNASLPGALQRLAGDGWRMLLQVHDFAEDNRPDNYRHLQDAIGETDPDRLGEVVYPQGSGLHYATLTERDADILLSAGVAAERVHPLPNPAAEFGEMPSQDEARGRVFGALGLPSTARLVVYPVRGIRRKNLGEMLLLSALAPEGTYFAVTLRPKNPVEAASFDRWRLLAESLDLPCRFDIGSPREEGGYGCDFKDALAAADAILTTSVAEGFGMVFLEAWLAGKPLIGRDLPEITSEFKAAGMRFRSLWAELRAAACLDADFAQLTPAEQANVIRQTTRPAVPLDLGIETAAADVAANAAVVRDVYSVTRLGERLAEVYGRVQADDSEVNAAISGAAILDYFQKPVRQHAIRIEGATAAEEQSLVTIVHHSRRPLDPQPTGEESVLPKLPGIRAVVFDVYGTLLISASGDISLASEGARGAAALAALEAVFGDPMRAAGELQASAPGVAQGAGFTPRSDAYGSRSASAGSRFFGDEIVKHLHAAIHTAHSESSSAHPEVEIVEIWKRVLAKLSIAGTEAQVRRLAVEFEVRANPVGPMPGVAEMLGELNEAGLTLGIISNAQFYTPLAIAALSGKPLEVWGFETRHCHWSYRWGEAKPGKFLYEKCVEAFANEGVTPQEILYIGNDVRNDIWPAQEVGMRTALFAGDARSLRWRRDDQRLAEVRPDAVVTELHQLLEIAL</sequence>
<evidence type="ECO:0000313" key="2">
    <source>
        <dbReference type="Proteomes" id="UP000316426"/>
    </source>
</evidence>
<dbReference type="InterPro" id="IPR036412">
    <property type="entry name" value="HAD-like_sf"/>
</dbReference>
<dbReference type="EC" id="3.1.3.18" evidence="1"/>
<dbReference type="EMBL" id="CP036349">
    <property type="protein sequence ID" value="QDV73592.1"/>
    <property type="molecule type" value="Genomic_DNA"/>
</dbReference>
<dbReference type="SUPFAM" id="SSF53756">
    <property type="entry name" value="UDP-Glycosyltransferase/glycogen phosphorylase"/>
    <property type="match status" value="1"/>
</dbReference>
<keyword evidence="2" id="KW-1185">Reference proteome</keyword>
<dbReference type="Gene3D" id="3.40.50.1000">
    <property type="entry name" value="HAD superfamily/HAD-like"/>
    <property type="match status" value="1"/>
</dbReference>
<proteinExistence type="predicted"/>
<dbReference type="SFLD" id="SFLDS00003">
    <property type="entry name" value="Haloacid_Dehalogenase"/>
    <property type="match status" value="1"/>
</dbReference>
<dbReference type="Gene3D" id="3.40.50.2000">
    <property type="entry name" value="Glycogen Phosphorylase B"/>
    <property type="match status" value="1"/>
</dbReference>
<accession>A0A518K716</accession>
<dbReference type="AlphaFoldDB" id="A0A518K716"/>
<name>A0A518K716_9BACT</name>
<dbReference type="PANTHER" id="PTHR46191:SF2">
    <property type="entry name" value="HALOACID DEHALOGENASE-LIKE HYDROLASE DOMAIN-CONTAINING PROTEIN 3"/>
    <property type="match status" value="1"/>
</dbReference>
<dbReference type="InterPro" id="IPR051828">
    <property type="entry name" value="HAD-like_hydrolase_domain"/>
</dbReference>
<reference evidence="1 2" key="1">
    <citation type="submission" date="2019-02" db="EMBL/GenBank/DDBJ databases">
        <title>Deep-cultivation of Planctomycetes and their phenomic and genomic characterization uncovers novel biology.</title>
        <authorList>
            <person name="Wiegand S."/>
            <person name="Jogler M."/>
            <person name="Boedeker C."/>
            <person name="Pinto D."/>
            <person name="Vollmers J."/>
            <person name="Rivas-Marin E."/>
            <person name="Kohn T."/>
            <person name="Peeters S.H."/>
            <person name="Heuer A."/>
            <person name="Rast P."/>
            <person name="Oberbeckmann S."/>
            <person name="Bunk B."/>
            <person name="Jeske O."/>
            <person name="Meyerdierks A."/>
            <person name="Storesund J.E."/>
            <person name="Kallscheuer N."/>
            <person name="Luecker S."/>
            <person name="Lage O.M."/>
            <person name="Pohl T."/>
            <person name="Merkel B.J."/>
            <person name="Hornburger P."/>
            <person name="Mueller R.-W."/>
            <person name="Bruemmer F."/>
            <person name="Labrenz M."/>
            <person name="Spormann A.M."/>
            <person name="Op den Camp H."/>
            <person name="Overmann J."/>
            <person name="Amann R."/>
            <person name="Jetten M.S.M."/>
            <person name="Mascher T."/>
            <person name="Medema M.H."/>
            <person name="Devos D.P."/>
            <person name="Kaster A.-K."/>
            <person name="Ovreas L."/>
            <person name="Rohde M."/>
            <person name="Galperin M.Y."/>
            <person name="Jogler C."/>
        </authorList>
    </citation>
    <scope>NUCLEOTIDE SEQUENCE [LARGE SCALE GENOMIC DNA]</scope>
    <source>
        <strain evidence="1 2">Spa11</strain>
    </source>
</reference>
<dbReference type="KEGG" id="bmei:Spa11_17900"/>
<evidence type="ECO:0000313" key="1">
    <source>
        <dbReference type="EMBL" id="QDV73592.1"/>
    </source>
</evidence>
<dbReference type="SUPFAM" id="SSF56784">
    <property type="entry name" value="HAD-like"/>
    <property type="match status" value="1"/>
</dbReference>
<dbReference type="InterPro" id="IPR023214">
    <property type="entry name" value="HAD_sf"/>
</dbReference>
<gene>
    <name evidence="1" type="primary">gph_2</name>
    <name evidence="1" type="ORF">Spa11_17900</name>
</gene>
<dbReference type="Proteomes" id="UP000316426">
    <property type="component" value="Chromosome"/>
</dbReference>
<dbReference type="SFLD" id="SFLDG01129">
    <property type="entry name" value="C1.5:_HAD__Beta-PGM__Phosphata"/>
    <property type="match status" value="1"/>
</dbReference>
<organism evidence="1 2">
    <name type="scientific">Botrimarina mediterranea</name>
    <dbReference type="NCBI Taxonomy" id="2528022"/>
    <lineage>
        <taxon>Bacteria</taxon>
        <taxon>Pseudomonadati</taxon>
        <taxon>Planctomycetota</taxon>
        <taxon>Planctomycetia</taxon>
        <taxon>Pirellulales</taxon>
        <taxon>Lacipirellulaceae</taxon>
        <taxon>Botrimarina</taxon>
    </lineage>
</organism>
<keyword evidence="1" id="KW-0378">Hydrolase</keyword>
<dbReference type="GO" id="GO:0008967">
    <property type="term" value="F:phosphoglycolate phosphatase activity"/>
    <property type="evidence" value="ECO:0007669"/>
    <property type="project" value="UniProtKB-EC"/>
</dbReference>
<protein>
    <submittedName>
        <fullName evidence="1">Phosphoglycolate phosphatase</fullName>
        <ecNumber evidence="1">3.1.3.18</ecNumber>
    </submittedName>
</protein>